<keyword evidence="1" id="KW-0285">Flavoprotein</keyword>
<keyword evidence="4" id="KW-1185">Reference proteome</keyword>
<dbReference type="RefSeq" id="WP_108855959.1">
    <property type="nucleotide sequence ID" value="NZ_OMOI01000001.1"/>
</dbReference>
<dbReference type="InterPro" id="IPR016169">
    <property type="entry name" value="FAD-bd_PCMH_sub2"/>
</dbReference>
<dbReference type="InterPro" id="IPR016166">
    <property type="entry name" value="FAD-bd_PCMH"/>
</dbReference>
<sequence>MVWKTTEYSGWGRVRTATAELARPERASTLKNALADTSCPAIGNCRSYGDASLNDGGRAIDMTRMNRILDFNGDTGVVTVEAGVTIATLAKVFAPQGWLPAVMPGTGFATVGGCIAQDVHGKNHHNEGSFGQHVLSVTLLNGEKRTVATPDRNAGLFRATMGGIGQTGVISEAKLQLKPCPGDVMMVTERRAADWDEHLAHLDGSQATYCVGWIDATATGASLGRGIVEEAELAAGLLPKAKPAKKVPLDAPNFALSGPIVRSFNNAYYRRVPTSGRSSVKRIDEFFFPLDKIHDWNRLYGKRGFYQFQNVVPLDQADALKAMLKEIAGAGLASPLAVLKRMGPGRAGPMSFPMEGYTLAVDFPARDAAPELIAMLEDMTVDAGGRLYLAKDALATGPAIKAMYPEHGDWVKAVNKADPEHTLETDMVRRLDLRTAGGAS</sequence>
<dbReference type="Pfam" id="PF01565">
    <property type="entry name" value="FAD_binding_4"/>
    <property type="match status" value="1"/>
</dbReference>
<dbReference type="OrthoDB" id="143770at2"/>
<dbReference type="GO" id="GO:0071949">
    <property type="term" value="F:FAD binding"/>
    <property type="evidence" value="ECO:0007669"/>
    <property type="project" value="InterPro"/>
</dbReference>
<dbReference type="EC" id="1.1.98.3" evidence="3"/>
<dbReference type="InterPro" id="IPR036318">
    <property type="entry name" value="FAD-bd_PCMH-like_sf"/>
</dbReference>
<dbReference type="InterPro" id="IPR010031">
    <property type="entry name" value="FAD_lactone_oxidase-like"/>
</dbReference>
<keyword evidence="1" id="KW-0274">FAD</keyword>
<accession>A0A2R8AIQ8</accession>
<name>A0A2R8AIQ8_9RHOB</name>
<gene>
    <name evidence="3" type="primary">dprE1</name>
    <name evidence="3" type="ORF">ALP8811_00894</name>
</gene>
<dbReference type="InterPro" id="IPR006094">
    <property type="entry name" value="Oxid_FAD_bind_N"/>
</dbReference>
<dbReference type="GO" id="GO:0016899">
    <property type="term" value="F:oxidoreductase activity, acting on the CH-OH group of donors, oxygen as acceptor"/>
    <property type="evidence" value="ECO:0007669"/>
    <property type="project" value="InterPro"/>
</dbReference>
<evidence type="ECO:0000259" key="2">
    <source>
        <dbReference type="PROSITE" id="PS51387"/>
    </source>
</evidence>
<feature type="domain" description="FAD-binding PCMH-type" evidence="2">
    <location>
        <begin position="14"/>
        <end position="180"/>
    </location>
</feature>
<evidence type="ECO:0000313" key="3">
    <source>
        <dbReference type="EMBL" id="SPF75900.1"/>
    </source>
</evidence>
<dbReference type="PROSITE" id="PS51387">
    <property type="entry name" value="FAD_PCMH"/>
    <property type="match status" value="1"/>
</dbReference>
<dbReference type="EMBL" id="OMOI01000001">
    <property type="protein sequence ID" value="SPF75900.1"/>
    <property type="molecule type" value="Genomic_DNA"/>
</dbReference>
<dbReference type="Gene3D" id="3.30.465.10">
    <property type="match status" value="1"/>
</dbReference>
<reference evidence="3 4" key="1">
    <citation type="submission" date="2018-03" db="EMBL/GenBank/DDBJ databases">
        <authorList>
            <person name="Keele B.F."/>
        </authorList>
    </citation>
    <scope>NUCLEOTIDE SEQUENCE [LARGE SCALE GENOMIC DNA]</scope>
    <source>
        <strain evidence="3 4">CECT 8811</strain>
    </source>
</reference>
<proteinExistence type="predicted"/>
<evidence type="ECO:0000256" key="1">
    <source>
        <dbReference type="ARBA" id="ARBA00022827"/>
    </source>
</evidence>
<dbReference type="PANTHER" id="PTHR43762">
    <property type="entry name" value="L-GULONOLACTONE OXIDASE"/>
    <property type="match status" value="1"/>
</dbReference>
<dbReference type="AlphaFoldDB" id="A0A2R8AIQ8"/>
<evidence type="ECO:0000313" key="4">
    <source>
        <dbReference type="Proteomes" id="UP000244911"/>
    </source>
</evidence>
<dbReference type="PANTHER" id="PTHR43762:SF1">
    <property type="entry name" value="D-ARABINONO-1,4-LACTONE OXIDASE"/>
    <property type="match status" value="1"/>
</dbReference>
<protein>
    <submittedName>
        <fullName evidence="3">Decaprenylphosphoryl-beta-D-ribose oxidase</fullName>
        <ecNumber evidence="3">1.1.98.3</ecNumber>
    </submittedName>
</protein>
<keyword evidence="3" id="KW-0560">Oxidoreductase</keyword>
<dbReference type="SUPFAM" id="SSF56176">
    <property type="entry name" value="FAD-binding/transporter-associated domain-like"/>
    <property type="match status" value="1"/>
</dbReference>
<dbReference type="Proteomes" id="UP000244911">
    <property type="component" value="Unassembled WGS sequence"/>
</dbReference>
<organism evidence="3 4">
    <name type="scientific">Aliiroseovarius pelagivivens</name>
    <dbReference type="NCBI Taxonomy" id="1639690"/>
    <lineage>
        <taxon>Bacteria</taxon>
        <taxon>Pseudomonadati</taxon>
        <taxon>Pseudomonadota</taxon>
        <taxon>Alphaproteobacteria</taxon>
        <taxon>Rhodobacterales</taxon>
        <taxon>Paracoccaceae</taxon>
        <taxon>Aliiroseovarius</taxon>
    </lineage>
</organism>